<evidence type="ECO:0000313" key="2">
    <source>
        <dbReference type="Proteomes" id="UP000184543"/>
    </source>
</evidence>
<accession>A0A1M6PD89</accession>
<keyword evidence="2" id="KW-1185">Reference proteome</keyword>
<protein>
    <submittedName>
        <fullName evidence="1">Uncharacterized protein</fullName>
    </submittedName>
</protein>
<dbReference type="Proteomes" id="UP000184543">
    <property type="component" value="Unassembled WGS sequence"/>
</dbReference>
<dbReference type="EMBL" id="FQYU01000020">
    <property type="protein sequence ID" value="SHK05887.1"/>
    <property type="molecule type" value="Genomic_DNA"/>
</dbReference>
<proteinExistence type="predicted"/>
<sequence length="70" mass="8034">MIFYQKEIDRIKGICYSNKGQIQTVIGLSVCGRTVPFVLVHEPLPCQKDMDAPEPITYPYENYLVHPHAQ</sequence>
<gene>
    <name evidence="1" type="ORF">SAMN04488513_1204</name>
</gene>
<dbReference type="AlphaFoldDB" id="A0A1M6PD89"/>
<reference evidence="2" key="1">
    <citation type="submission" date="2016-11" db="EMBL/GenBank/DDBJ databases">
        <authorList>
            <person name="Varghese N."/>
            <person name="Submissions S."/>
        </authorList>
    </citation>
    <scope>NUCLEOTIDE SEQUENCE [LARGE SCALE GENOMIC DNA]</scope>
    <source>
        <strain evidence="2">DSM 19858</strain>
    </source>
</reference>
<organism evidence="1 2">
    <name type="scientific">Pseudozobellia thermophila</name>
    <dbReference type="NCBI Taxonomy" id="192903"/>
    <lineage>
        <taxon>Bacteria</taxon>
        <taxon>Pseudomonadati</taxon>
        <taxon>Bacteroidota</taxon>
        <taxon>Flavobacteriia</taxon>
        <taxon>Flavobacteriales</taxon>
        <taxon>Flavobacteriaceae</taxon>
        <taxon>Pseudozobellia</taxon>
    </lineage>
</organism>
<name>A0A1M6PD89_9FLAO</name>
<evidence type="ECO:0000313" key="1">
    <source>
        <dbReference type="EMBL" id="SHK05887.1"/>
    </source>
</evidence>